<dbReference type="InterPro" id="IPR010730">
    <property type="entry name" value="HET"/>
</dbReference>
<dbReference type="Proteomes" id="UP001239445">
    <property type="component" value="Unassembled WGS sequence"/>
</dbReference>
<dbReference type="PANTHER" id="PTHR10622">
    <property type="entry name" value="HET DOMAIN-CONTAINING PROTEIN"/>
    <property type="match status" value="1"/>
</dbReference>
<gene>
    <name evidence="3" type="ORF">QBC47DRAFT_409702</name>
</gene>
<dbReference type="PANTHER" id="PTHR10622:SF10">
    <property type="entry name" value="HET DOMAIN-CONTAINING PROTEIN"/>
    <property type="match status" value="1"/>
</dbReference>
<keyword evidence="4" id="KW-1185">Reference proteome</keyword>
<dbReference type="EMBL" id="MU839828">
    <property type="protein sequence ID" value="KAK1758882.1"/>
    <property type="molecule type" value="Genomic_DNA"/>
</dbReference>
<evidence type="ECO:0000259" key="1">
    <source>
        <dbReference type="Pfam" id="PF06985"/>
    </source>
</evidence>
<name>A0AAJ0BJ25_9PEZI</name>
<organism evidence="3 4">
    <name type="scientific">Echria macrotheca</name>
    <dbReference type="NCBI Taxonomy" id="438768"/>
    <lineage>
        <taxon>Eukaryota</taxon>
        <taxon>Fungi</taxon>
        <taxon>Dikarya</taxon>
        <taxon>Ascomycota</taxon>
        <taxon>Pezizomycotina</taxon>
        <taxon>Sordariomycetes</taxon>
        <taxon>Sordariomycetidae</taxon>
        <taxon>Sordariales</taxon>
        <taxon>Schizotheciaceae</taxon>
        <taxon>Echria</taxon>
    </lineage>
</organism>
<proteinExistence type="predicted"/>
<accession>A0AAJ0BJ25</accession>
<dbReference type="AlphaFoldDB" id="A0AAJ0BJ25"/>
<dbReference type="Pfam" id="PF26640">
    <property type="entry name" value="DUF8212"/>
    <property type="match status" value="1"/>
</dbReference>
<evidence type="ECO:0000313" key="3">
    <source>
        <dbReference type="EMBL" id="KAK1758882.1"/>
    </source>
</evidence>
<dbReference type="Pfam" id="PF06985">
    <property type="entry name" value="HET"/>
    <property type="match status" value="1"/>
</dbReference>
<sequence>MDPNNGADSVMNMFPRGDELSATTTLNPLLEKSATILFPPPYNCDKNALLKTRTAKLEFEEFYDSRTPVYAILSHTWGEDEVTFQDAQKADAVTLSKAGYAKILETRTIAASYGFDYVWIDTCCIDKSSSAELSEAINSMYECLAESKWFTRGWTLQELIAPFIIVFLDQTWHEIGTKSSLRAELSAITKIPVEVLRRCDPSTASIAQRMAWASRRQTTRIEDQAYCLMGIFDINMPVLYGEGSRAFIRLQQEIMKVSDDHTIFAWTALPTKFEPEEPSLLATSPRDFVHPICSRSMPLPSSSPFVSAITVDSKGIHLGVRLLDHQVHGKVAVLPCTTSHADEPHFVGFRVRVISEPETNGLYAKESELVPIEQEKVGTNSNAFERRICIQTKRKSVKHHPLMDLAMRGEVYMLTKLLEKGAGKDIQDMQLLLE</sequence>
<comment type="caution">
    <text evidence="3">The sequence shown here is derived from an EMBL/GenBank/DDBJ whole genome shotgun (WGS) entry which is preliminary data.</text>
</comment>
<reference evidence="3" key="1">
    <citation type="submission" date="2023-06" db="EMBL/GenBank/DDBJ databases">
        <title>Genome-scale phylogeny and comparative genomics of the fungal order Sordariales.</title>
        <authorList>
            <consortium name="Lawrence Berkeley National Laboratory"/>
            <person name="Hensen N."/>
            <person name="Bonometti L."/>
            <person name="Westerberg I."/>
            <person name="Brannstrom I.O."/>
            <person name="Guillou S."/>
            <person name="Cros-Aarteil S."/>
            <person name="Calhoun S."/>
            <person name="Haridas S."/>
            <person name="Kuo A."/>
            <person name="Mondo S."/>
            <person name="Pangilinan J."/>
            <person name="Riley R."/>
            <person name="Labutti K."/>
            <person name="Andreopoulos B."/>
            <person name="Lipzen A."/>
            <person name="Chen C."/>
            <person name="Yanf M."/>
            <person name="Daum C."/>
            <person name="Ng V."/>
            <person name="Clum A."/>
            <person name="Steindorff A."/>
            <person name="Ohm R."/>
            <person name="Martin F."/>
            <person name="Silar P."/>
            <person name="Natvig D."/>
            <person name="Lalanne C."/>
            <person name="Gautier V."/>
            <person name="Ament-Velasquez S.L."/>
            <person name="Kruys A."/>
            <person name="Hutchinson M.I."/>
            <person name="Powell A.J."/>
            <person name="Barry K."/>
            <person name="Miller A.N."/>
            <person name="Grigoriev I.V."/>
            <person name="Debuchy R."/>
            <person name="Gladieux P."/>
            <person name="Thoren M.H."/>
            <person name="Johannesson H."/>
        </authorList>
    </citation>
    <scope>NUCLEOTIDE SEQUENCE</scope>
    <source>
        <strain evidence="3">PSN4</strain>
    </source>
</reference>
<evidence type="ECO:0008006" key="5">
    <source>
        <dbReference type="Google" id="ProtNLM"/>
    </source>
</evidence>
<feature type="domain" description="DUF8212" evidence="2">
    <location>
        <begin position="245"/>
        <end position="279"/>
    </location>
</feature>
<protein>
    <recommendedName>
        <fullName evidence="5">Heterokaryon incompatibility domain-containing protein</fullName>
    </recommendedName>
</protein>
<feature type="domain" description="Heterokaryon incompatibility" evidence="1">
    <location>
        <begin position="70"/>
        <end position="141"/>
    </location>
</feature>
<evidence type="ECO:0000259" key="2">
    <source>
        <dbReference type="Pfam" id="PF26640"/>
    </source>
</evidence>
<dbReference type="InterPro" id="IPR058525">
    <property type="entry name" value="DUF8212"/>
</dbReference>
<evidence type="ECO:0000313" key="4">
    <source>
        <dbReference type="Proteomes" id="UP001239445"/>
    </source>
</evidence>